<evidence type="ECO:0000313" key="3">
    <source>
        <dbReference type="Proteomes" id="UP000708208"/>
    </source>
</evidence>
<protein>
    <recommendedName>
        <fullName evidence="1">CRAL-TRIO domain-containing protein</fullName>
    </recommendedName>
</protein>
<dbReference type="Pfam" id="PF00650">
    <property type="entry name" value="CRAL_TRIO"/>
    <property type="match status" value="1"/>
</dbReference>
<name>A0A8J2PNW8_9HEXA</name>
<reference evidence="2" key="1">
    <citation type="submission" date="2021-06" db="EMBL/GenBank/DDBJ databases">
        <authorList>
            <person name="Hodson N. C."/>
            <person name="Mongue J. A."/>
            <person name="Jaron S. K."/>
        </authorList>
    </citation>
    <scope>NUCLEOTIDE SEQUENCE</scope>
</reference>
<dbReference type="AlphaFoldDB" id="A0A8J2PNW8"/>
<gene>
    <name evidence="2" type="ORF">AFUS01_LOCUS30149</name>
</gene>
<comment type="caution">
    <text evidence="2">The sequence shown here is derived from an EMBL/GenBank/DDBJ whole genome shotgun (WGS) entry which is preliminary data.</text>
</comment>
<organism evidence="2 3">
    <name type="scientific">Allacma fusca</name>
    <dbReference type="NCBI Taxonomy" id="39272"/>
    <lineage>
        <taxon>Eukaryota</taxon>
        <taxon>Metazoa</taxon>
        <taxon>Ecdysozoa</taxon>
        <taxon>Arthropoda</taxon>
        <taxon>Hexapoda</taxon>
        <taxon>Collembola</taxon>
        <taxon>Symphypleona</taxon>
        <taxon>Sminthuridae</taxon>
        <taxon>Allacma</taxon>
    </lineage>
</organism>
<dbReference type="PROSITE" id="PS50191">
    <property type="entry name" value="CRAL_TRIO"/>
    <property type="match status" value="1"/>
</dbReference>
<sequence length="261" mass="29992">MYKQTVLTTFFLLGYNIYSNFAIQTKASRAIRIDVSESNSSSFTLSEELCVKVHSYMRESRAFQNFTLQDTYSWMANLSKETFPELESSFPYLLSGYDFEERPVWVILGKYNLRKIIEEGDGAVENFKKYIYQGGIRVAKSLLKNNRQGQEVRKASFLIDLSGLEIAQVKHVATVSFVLNLLETYSDIISELVGQLVFINVNYVSRMALSLVLPVLGDLFERIRVYGSINAHWIFKLRRVLPLESIPPWYGGSDDFKPIEI</sequence>
<dbReference type="Proteomes" id="UP000708208">
    <property type="component" value="Unassembled WGS sequence"/>
</dbReference>
<evidence type="ECO:0000259" key="1">
    <source>
        <dbReference type="PROSITE" id="PS50191"/>
    </source>
</evidence>
<accession>A0A8J2PNW8</accession>
<evidence type="ECO:0000313" key="2">
    <source>
        <dbReference type="EMBL" id="CAG7819719.1"/>
    </source>
</evidence>
<keyword evidence="3" id="KW-1185">Reference proteome</keyword>
<dbReference type="CDD" id="cd00170">
    <property type="entry name" value="SEC14"/>
    <property type="match status" value="1"/>
</dbReference>
<dbReference type="EMBL" id="CAJVCH010457564">
    <property type="protein sequence ID" value="CAG7819719.1"/>
    <property type="molecule type" value="Genomic_DNA"/>
</dbReference>
<feature type="domain" description="CRAL-TRIO" evidence="1">
    <location>
        <begin position="82"/>
        <end position="258"/>
    </location>
</feature>
<proteinExistence type="predicted"/>
<dbReference type="InterPro" id="IPR001251">
    <property type="entry name" value="CRAL-TRIO_dom"/>
</dbReference>